<evidence type="ECO:0000313" key="1">
    <source>
        <dbReference type="EMBL" id="QGZ42957.1"/>
    </source>
</evidence>
<protein>
    <submittedName>
        <fullName evidence="1">Uncharacterized protein</fullName>
    </submittedName>
</protein>
<proteinExistence type="predicted"/>
<dbReference type="SUPFAM" id="SSF69279">
    <property type="entry name" value="Phage tail proteins"/>
    <property type="match status" value="1"/>
</dbReference>
<dbReference type="Proteomes" id="UP000437862">
    <property type="component" value="Chromosome"/>
</dbReference>
<dbReference type="Pfam" id="PF05954">
    <property type="entry name" value="Phage_GPD"/>
    <property type="match status" value="1"/>
</dbReference>
<gene>
    <name evidence="1" type="ORF">GO485_06280</name>
</gene>
<accession>A0ABX6FZK0</accession>
<dbReference type="Gene3D" id="3.55.50.10">
    <property type="entry name" value="Baseplate protein-like domains"/>
    <property type="match status" value="1"/>
</dbReference>
<keyword evidence="2" id="KW-1185">Reference proteome</keyword>
<reference evidence="1 2" key="1">
    <citation type="submission" date="2019-12" db="EMBL/GenBank/DDBJ databases">
        <title>Draft Genome Sequences of Six Type Strains of the Genus Massilia.</title>
        <authorList>
            <person name="Miess H."/>
            <person name="Frediansyah A."/>
            <person name="Goeker M."/>
            <person name="Gross H."/>
        </authorList>
    </citation>
    <scope>NUCLEOTIDE SEQUENCE [LARGE SCALE GENOMIC DNA]</scope>
    <source>
        <strain evidence="1 2">DSM 26639</strain>
    </source>
</reference>
<name>A0ABX6FZK0_9BURK</name>
<sequence>MHYNVVFLLTFAVGLRRQGKLAPAWRLDIANSGVCVRRSTITQYLESDLAFVERSMSEEGMLYFFENDGDAASRGLGRHTLPASPSCVCATSPTAA</sequence>
<organism evidence="1 2">
    <name type="scientific">Pseudoduganella flava</name>
    <dbReference type="NCBI Taxonomy" id="871742"/>
    <lineage>
        <taxon>Bacteria</taxon>
        <taxon>Pseudomonadati</taxon>
        <taxon>Pseudomonadota</taxon>
        <taxon>Betaproteobacteria</taxon>
        <taxon>Burkholderiales</taxon>
        <taxon>Oxalobacteraceae</taxon>
        <taxon>Telluria group</taxon>
        <taxon>Pseudoduganella</taxon>
    </lineage>
</organism>
<dbReference type="EMBL" id="CP046904">
    <property type="protein sequence ID" value="QGZ42957.1"/>
    <property type="molecule type" value="Genomic_DNA"/>
</dbReference>
<evidence type="ECO:0000313" key="2">
    <source>
        <dbReference type="Proteomes" id="UP000437862"/>
    </source>
</evidence>